<dbReference type="AlphaFoldDB" id="A0A9P9D9Z2"/>
<dbReference type="OrthoDB" id="4157259at2759"/>
<accession>A0A9P9D9Z2</accession>
<keyword evidence="3" id="KW-1185">Reference proteome</keyword>
<sequence length="148" mass="16276">MSSSIAIPRRKKRHGENNSTATPSCTGPSPSSSSSSSSFGYNSFPGNRVGSTNSTSSPAASQSPSYRDRRPSLMSQAFTQAEHTVINIGNSEYPRLISCVKASQGFHWNQEIFLPSYAEYHHEDIERKQDPVQDIFVTDEEVANLFPS</sequence>
<gene>
    <name evidence="2" type="ORF">B0J11DRAFT_540001</name>
</gene>
<organism evidence="2 3">
    <name type="scientific">Dendryphion nanum</name>
    <dbReference type="NCBI Taxonomy" id="256645"/>
    <lineage>
        <taxon>Eukaryota</taxon>
        <taxon>Fungi</taxon>
        <taxon>Dikarya</taxon>
        <taxon>Ascomycota</taxon>
        <taxon>Pezizomycotina</taxon>
        <taxon>Dothideomycetes</taxon>
        <taxon>Pleosporomycetidae</taxon>
        <taxon>Pleosporales</taxon>
        <taxon>Torulaceae</taxon>
        <taxon>Dendryphion</taxon>
    </lineage>
</organism>
<dbReference type="EMBL" id="JAGMWT010000016">
    <property type="protein sequence ID" value="KAH7115162.1"/>
    <property type="molecule type" value="Genomic_DNA"/>
</dbReference>
<evidence type="ECO:0000256" key="1">
    <source>
        <dbReference type="SAM" id="MobiDB-lite"/>
    </source>
</evidence>
<name>A0A9P9D9Z2_9PLEO</name>
<comment type="caution">
    <text evidence="2">The sequence shown here is derived from an EMBL/GenBank/DDBJ whole genome shotgun (WGS) entry which is preliminary data.</text>
</comment>
<dbReference type="Proteomes" id="UP000700596">
    <property type="component" value="Unassembled WGS sequence"/>
</dbReference>
<evidence type="ECO:0000313" key="3">
    <source>
        <dbReference type="Proteomes" id="UP000700596"/>
    </source>
</evidence>
<feature type="compositionally biased region" description="Low complexity" evidence="1">
    <location>
        <begin position="19"/>
        <end position="38"/>
    </location>
</feature>
<evidence type="ECO:0000313" key="2">
    <source>
        <dbReference type="EMBL" id="KAH7115162.1"/>
    </source>
</evidence>
<protein>
    <submittedName>
        <fullName evidence="2">Uncharacterized protein</fullName>
    </submittedName>
</protein>
<feature type="region of interest" description="Disordered" evidence="1">
    <location>
        <begin position="1"/>
        <end position="76"/>
    </location>
</feature>
<feature type="compositionally biased region" description="Low complexity" evidence="1">
    <location>
        <begin position="51"/>
        <end position="65"/>
    </location>
</feature>
<proteinExistence type="predicted"/>
<reference evidence="2" key="1">
    <citation type="journal article" date="2021" name="Nat. Commun.">
        <title>Genetic determinants of endophytism in the Arabidopsis root mycobiome.</title>
        <authorList>
            <person name="Mesny F."/>
            <person name="Miyauchi S."/>
            <person name="Thiergart T."/>
            <person name="Pickel B."/>
            <person name="Atanasova L."/>
            <person name="Karlsson M."/>
            <person name="Huettel B."/>
            <person name="Barry K.W."/>
            <person name="Haridas S."/>
            <person name="Chen C."/>
            <person name="Bauer D."/>
            <person name="Andreopoulos W."/>
            <person name="Pangilinan J."/>
            <person name="LaButti K."/>
            <person name="Riley R."/>
            <person name="Lipzen A."/>
            <person name="Clum A."/>
            <person name="Drula E."/>
            <person name="Henrissat B."/>
            <person name="Kohler A."/>
            <person name="Grigoriev I.V."/>
            <person name="Martin F.M."/>
            <person name="Hacquard S."/>
        </authorList>
    </citation>
    <scope>NUCLEOTIDE SEQUENCE</scope>
    <source>
        <strain evidence="2">MPI-CAGE-CH-0243</strain>
    </source>
</reference>